<dbReference type="InterPro" id="IPR007375">
    <property type="entry name" value="SoxG"/>
</dbReference>
<evidence type="ECO:0000313" key="2">
    <source>
        <dbReference type="Proteomes" id="UP001433638"/>
    </source>
</evidence>
<comment type="caution">
    <text evidence="1">The sequence shown here is derived from an EMBL/GenBank/DDBJ whole genome shotgun (WGS) entry which is preliminary data.</text>
</comment>
<evidence type="ECO:0000313" key="1">
    <source>
        <dbReference type="EMBL" id="MEQ6292608.1"/>
    </source>
</evidence>
<name>A0ABV1M8R3_9NEIS</name>
<dbReference type="Gene3D" id="3.30.70.1520">
    <property type="entry name" value="Heterotetrameric sarcosine oxidase"/>
    <property type="match status" value="1"/>
</dbReference>
<dbReference type="Pfam" id="PF04268">
    <property type="entry name" value="SoxG"/>
    <property type="match status" value="1"/>
</dbReference>
<feature type="non-terminal residue" evidence="1">
    <location>
        <position position="116"/>
    </location>
</feature>
<dbReference type="Proteomes" id="UP001433638">
    <property type="component" value="Unassembled WGS sequence"/>
</dbReference>
<dbReference type="RefSeq" id="WP_349591145.1">
    <property type="nucleotide sequence ID" value="NZ_JBEFLD010000014.1"/>
</dbReference>
<keyword evidence="2" id="KW-1185">Reference proteome</keyword>
<gene>
    <name evidence="1" type="ORF">ABNW52_18515</name>
</gene>
<sequence>MPNFQPYLQSPLANFNLPAETVLVDNKQQVRTNELPLLGYIVIRGELADAAIAAAISQVTGAAVPAAGQFTSGDAGVLLWQSPDELLLITRRAELTQRLAAFDAAFAGLFAQAVDN</sequence>
<organism evidence="1 2">
    <name type="scientific">Vogesella oryzagri</name>
    <dbReference type="NCBI Taxonomy" id="3160864"/>
    <lineage>
        <taxon>Bacteria</taxon>
        <taxon>Pseudomonadati</taxon>
        <taxon>Pseudomonadota</taxon>
        <taxon>Betaproteobacteria</taxon>
        <taxon>Neisseriales</taxon>
        <taxon>Chromobacteriaceae</taxon>
        <taxon>Vogesella</taxon>
    </lineage>
</organism>
<protein>
    <submittedName>
        <fullName evidence="1">Sarcosine oxidase subunit gamma family protein</fullName>
    </submittedName>
</protein>
<reference evidence="1" key="1">
    <citation type="submission" date="2024-06" db="EMBL/GenBank/DDBJ databases">
        <title>Genome sequence of Vogesella sp. MAHUQ-64.</title>
        <authorList>
            <person name="Huq M.A."/>
        </authorList>
    </citation>
    <scope>NUCLEOTIDE SEQUENCE</scope>
    <source>
        <strain evidence="1">MAHUQ-64</strain>
    </source>
</reference>
<dbReference type="EMBL" id="JBEFLD010000014">
    <property type="protein sequence ID" value="MEQ6292608.1"/>
    <property type="molecule type" value="Genomic_DNA"/>
</dbReference>
<accession>A0ABV1M8R3</accession>
<proteinExistence type="predicted"/>